<dbReference type="EMBL" id="JALAAR010000021">
    <property type="protein sequence ID" value="MEH8019185.1"/>
    <property type="molecule type" value="Genomic_DNA"/>
</dbReference>
<gene>
    <name evidence="2" type="ORF">MN202_18255</name>
</gene>
<sequence>MTKLTAVILLCLPGSLSSIAVRAADANFNWNGFIAQGLIRAEDSSFVNADGDWSAQLTELGLNARYQLAPAWHLSGQTVYLDGGNRYPPGLRLDYLFVDWAAYNSEAWQANIYLGRFKNQHWLYSSTRDVPFTRPSIVLPQSVYFDSFRDIAVATDGLSLQLRHSADYGDLTFNWSYGTVPISVEQSRQLLGQQTQGDTRMNHDHKLSLYWQSLHSKFSYGVIIQEATFDYRRGGTELLSDARFTSQRLMLAARYQSEHWELSTELQQEVVTTEGFFLPQFSRKQFGQGGYVMLQYYYSNNLRLFTTLDYAVTDKDDRQGKKLQQMTGGAVPAYFGYQHTFMLGGSIDLNQHWRLDAEVHWVKGTGRLAPVIQPDVSRNNSEYWQVLALQLMYRF</sequence>
<protein>
    <recommendedName>
        <fullName evidence="4">Porin</fullName>
    </recommendedName>
</protein>
<organism evidence="2 3">
    <name type="scientific">Rheinheimera muenzenbergensis</name>
    <dbReference type="NCBI Taxonomy" id="1193628"/>
    <lineage>
        <taxon>Bacteria</taxon>
        <taxon>Pseudomonadati</taxon>
        <taxon>Pseudomonadota</taxon>
        <taxon>Gammaproteobacteria</taxon>
        <taxon>Chromatiales</taxon>
        <taxon>Chromatiaceae</taxon>
        <taxon>Rheinheimera</taxon>
    </lineage>
</organism>
<dbReference type="RefSeq" id="WP_335737583.1">
    <property type="nucleotide sequence ID" value="NZ_JALAAR010000021.1"/>
</dbReference>
<keyword evidence="1" id="KW-0732">Signal</keyword>
<feature type="chain" id="PRO_5046945689" description="Porin" evidence="1">
    <location>
        <begin position="24"/>
        <end position="395"/>
    </location>
</feature>
<dbReference type="Proteomes" id="UP001375382">
    <property type="component" value="Unassembled WGS sequence"/>
</dbReference>
<evidence type="ECO:0000313" key="3">
    <source>
        <dbReference type="Proteomes" id="UP001375382"/>
    </source>
</evidence>
<reference evidence="2 3" key="1">
    <citation type="journal article" date="2023" name="Ecotoxicol. Environ. Saf.">
        <title>Mercury remediation potential of mercury-resistant strain Rheinheimera metallidurans sp. nov. isolated from a municipal waste dumping site.</title>
        <authorList>
            <person name="Yadav V."/>
            <person name="Manjhi A."/>
            <person name="Vadakedath N."/>
        </authorList>
    </citation>
    <scope>NUCLEOTIDE SEQUENCE [LARGE SCALE GENOMIC DNA]</scope>
    <source>
        <strain evidence="2 3">E-49</strain>
    </source>
</reference>
<keyword evidence="3" id="KW-1185">Reference proteome</keyword>
<proteinExistence type="predicted"/>
<evidence type="ECO:0000313" key="2">
    <source>
        <dbReference type="EMBL" id="MEH8019185.1"/>
    </source>
</evidence>
<feature type="signal peptide" evidence="1">
    <location>
        <begin position="1"/>
        <end position="23"/>
    </location>
</feature>
<evidence type="ECO:0008006" key="4">
    <source>
        <dbReference type="Google" id="ProtNLM"/>
    </source>
</evidence>
<comment type="caution">
    <text evidence="2">The sequence shown here is derived from an EMBL/GenBank/DDBJ whole genome shotgun (WGS) entry which is preliminary data.</text>
</comment>
<dbReference type="SUPFAM" id="SSF56935">
    <property type="entry name" value="Porins"/>
    <property type="match status" value="1"/>
</dbReference>
<accession>A0ABU8CB18</accession>
<evidence type="ECO:0000256" key="1">
    <source>
        <dbReference type="SAM" id="SignalP"/>
    </source>
</evidence>
<name>A0ABU8CB18_9GAMM</name>